<reference evidence="3" key="2">
    <citation type="submission" date="2020-10" db="UniProtKB">
        <authorList>
            <consortium name="WormBaseParasite"/>
        </authorList>
    </citation>
    <scope>IDENTIFICATION</scope>
</reference>
<evidence type="ECO:0008006" key="4">
    <source>
        <dbReference type="Google" id="ProtNLM"/>
    </source>
</evidence>
<protein>
    <recommendedName>
        <fullName evidence="4">Domain of unknown function DB domain-containing protein</fullName>
    </recommendedName>
</protein>
<reference evidence="2" key="1">
    <citation type="journal article" date="2013" name="Genetics">
        <title>The draft genome and transcriptome of Panagrellus redivivus are shaped by the harsh demands of a free-living lifestyle.</title>
        <authorList>
            <person name="Srinivasan J."/>
            <person name="Dillman A.R."/>
            <person name="Macchietto M.G."/>
            <person name="Heikkinen L."/>
            <person name="Lakso M."/>
            <person name="Fracchia K.M."/>
            <person name="Antoshechkin I."/>
            <person name="Mortazavi A."/>
            <person name="Wong G."/>
            <person name="Sternberg P.W."/>
        </authorList>
    </citation>
    <scope>NUCLEOTIDE SEQUENCE [LARGE SCALE GENOMIC DNA]</scope>
    <source>
        <strain evidence="2">MT8872</strain>
    </source>
</reference>
<keyword evidence="2" id="KW-1185">Reference proteome</keyword>
<feature type="signal peptide" evidence="1">
    <location>
        <begin position="1"/>
        <end position="16"/>
    </location>
</feature>
<feature type="chain" id="PRO_5029020029" description="Domain of unknown function DB domain-containing protein" evidence="1">
    <location>
        <begin position="17"/>
        <end position="122"/>
    </location>
</feature>
<evidence type="ECO:0000256" key="1">
    <source>
        <dbReference type="SAM" id="SignalP"/>
    </source>
</evidence>
<dbReference type="WBParaSite" id="Pan_g9461.t1">
    <property type="protein sequence ID" value="Pan_g9461.t1"/>
    <property type="gene ID" value="Pan_g9461"/>
</dbReference>
<evidence type="ECO:0000313" key="2">
    <source>
        <dbReference type="Proteomes" id="UP000492821"/>
    </source>
</evidence>
<sequence>MRSAVGILILIALVNANDRAVSHRHHLPSECSYSAVYENFMRIASIGCDYEKLRESCCHADRPPLDSNFQKCIKIHYGSDEFCRFRVSMNNDIYKHVSSMAEATVIQKVATMLFGAVTGLFF</sequence>
<dbReference type="Proteomes" id="UP000492821">
    <property type="component" value="Unassembled WGS sequence"/>
</dbReference>
<proteinExistence type="predicted"/>
<evidence type="ECO:0000313" key="3">
    <source>
        <dbReference type="WBParaSite" id="Pan_g9461.t1"/>
    </source>
</evidence>
<organism evidence="2 3">
    <name type="scientific">Panagrellus redivivus</name>
    <name type="common">Microworm</name>
    <dbReference type="NCBI Taxonomy" id="6233"/>
    <lineage>
        <taxon>Eukaryota</taxon>
        <taxon>Metazoa</taxon>
        <taxon>Ecdysozoa</taxon>
        <taxon>Nematoda</taxon>
        <taxon>Chromadorea</taxon>
        <taxon>Rhabditida</taxon>
        <taxon>Tylenchina</taxon>
        <taxon>Panagrolaimomorpha</taxon>
        <taxon>Panagrolaimoidea</taxon>
        <taxon>Panagrolaimidae</taxon>
        <taxon>Panagrellus</taxon>
    </lineage>
</organism>
<accession>A0A7E4WA22</accession>
<keyword evidence="1" id="KW-0732">Signal</keyword>
<dbReference type="AlphaFoldDB" id="A0A7E4WA22"/>
<name>A0A7E4WA22_PANRE</name>